<feature type="non-terminal residue" evidence="2">
    <location>
        <position position="86"/>
    </location>
</feature>
<evidence type="ECO:0000256" key="1">
    <source>
        <dbReference type="SAM" id="SignalP"/>
    </source>
</evidence>
<protein>
    <recommendedName>
        <fullName evidence="4">Secreted protein</fullName>
    </recommendedName>
</protein>
<reference evidence="2" key="1">
    <citation type="submission" date="2021-12" db="EMBL/GenBank/DDBJ databases">
        <authorList>
            <person name="Martin H S."/>
        </authorList>
    </citation>
    <scope>NUCLEOTIDE SEQUENCE</scope>
</reference>
<keyword evidence="3" id="KW-1185">Reference proteome</keyword>
<feature type="signal peptide" evidence="1">
    <location>
        <begin position="1"/>
        <end position="16"/>
    </location>
</feature>
<keyword evidence="1" id="KW-0732">Signal</keyword>
<evidence type="ECO:0008006" key="4">
    <source>
        <dbReference type="Google" id="ProtNLM"/>
    </source>
</evidence>
<gene>
    <name evidence="2" type="ORF">BINO364_LOCUS15782</name>
</gene>
<organism evidence="2 3">
    <name type="scientific">Brenthis ino</name>
    <name type="common">lesser marbled fritillary</name>
    <dbReference type="NCBI Taxonomy" id="405034"/>
    <lineage>
        <taxon>Eukaryota</taxon>
        <taxon>Metazoa</taxon>
        <taxon>Ecdysozoa</taxon>
        <taxon>Arthropoda</taxon>
        <taxon>Hexapoda</taxon>
        <taxon>Insecta</taxon>
        <taxon>Pterygota</taxon>
        <taxon>Neoptera</taxon>
        <taxon>Endopterygota</taxon>
        <taxon>Lepidoptera</taxon>
        <taxon>Glossata</taxon>
        <taxon>Ditrysia</taxon>
        <taxon>Papilionoidea</taxon>
        <taxon>Nymphalidae</taxon>
        <taxon>Heliconiinae</taxon>
        <taxon>Argynnini</taxon>
        <taxon>Brenthis</taxon>
    </lineage>
</organism>
<dbReference type="Proteomes" id="UP000838878">
    <property type="component" value="Chromosome 9"/>
</dbReference>
<evidence type="ECO:0000313" key="3">
    <source>
        <dbReference type="Proteomes" id="UP000838878"/>
    </source>
</evidence>
<dbReference type="EMBL" id="OV170229">
    <property type="protein sequence ID" value="CAH0730848.1"/>
    <property type="molecule type" value="Genomic_DNA"/>
</dbReference>
<dbReference type="AlphaFoldDB" id="A0A8J9V386"/>
<feature type="chain" id="PRO_5035470174" description="Secreted protein" evidence="1">
    <location>
        <begin position="17"/>
        <end position="86"/>
    </location>
</feature>
<accession>A0A8J9V386</accession>
<evidence type="ECO:0000313" key="2">
    <source>
        <dbReference type="EMBL" id="CAH0730848.1"/>
    </source>
</evidence>
<name>A0A8J9V386_9NEOP</name>
<sequence length="86" mass="9887">MLINFIFAVTIPLALTTPTIAFGTERGSFKIKYDFYPRALIPTTYLKLNRGSQGAHRLDHQRQYNQDERLSEDSEGLISTFIDCFI</sequence>
<proteinExistence type="predicted"/>